<keyword evidence="3" id="KW-0731">Sigma factor</keyword>
<evidence type="ECO:0000256" key="3">
    <source>
        <dbReference type="ARBA" id="ARBA00023082"/>
    </source>
</evidence>
<accession>A0A6M0REL8</accession>
<dbReference type="InterPro" id="IPR013325">
    <property type="entry name" value="RNA_pol_sigma_r2"/>
</dbReference>
<dbReference type="PANTHER" id="PTHR43133">
    <property type="entry name" value="RNA POLYMERASE ECF-TYPE SIGMA FACTO"/>
    <property type="match status" value="1"/>
</dbReference>
<name>A0A6M0REL8_9CYAN</name>
<dbReference type="AlphaFoldDB" id="A0A6M0REL8"/>
<feature type="domain" description="RNA polymerase sigma-70 region 2" evidence="5">
    <location>
        <begin position="39"/>
        <end position="105"/>
    </location>
</feature>
<dbReference type="InterPro" id="IPR013249">
    <property type="entry name" value="RNA_pol_sigma70_r4_t2"/>
</dbReference>
<dbReference type="Proteomes" id="UP000481033">
    <property type="component" value="Unassembled WGS sequence"/>
</dbReference>
<dbReference type="CDD" id="cd06171">
    <property type="entry name" value="Sigma70_r4"/>
    <property type="match status" value="1"/>
</dbReference>
<sequence length="200" mass="23071">MTQAVDEINQVVQSVMEHETDGALVVRMWEGDVSALGSLYDRYGSLVYSIALKGLRRVSEAEDLTQEVFLKLMRTRSYNPRRGSLASYLTTLTRSRVIDRLRAQSTQQKYLSQWHQNQFSVDSATPMKHITQQERRALVREALTTLKAQQREVLELSYYEGQSQRDIAERLGVPLGTVKSWARRGLLQLRKQLDVLREDL</sequence>
<dbReference type="InterPro" id="IPR014284">
    <property type="entry name" value="RNA_pol_sigma-70_dom"/>
</dbReference>
<dbReference type="NCBIfam" id="NF009172">
    <property type="entry name" value="PRK12519.1"/>
    <property type="match status" value="1"/>
</dbReference>
<dbReference type="PANTHER" id="PTHR43133:SF62">
    <property type="entry name" value="RNA POLYMERASE SIGMA FACTOR SIGZ"/>
    <property type="match status" value="1"/>
</dbReference>
<evidence type="ECO:0000259" key="5">
    <source>
        <dbReference type="Pfam" id="PF04542"/>
    </source>
</evidence>
<dbReference type="SUPFAM" id="SSF88946">
    <property type="entry name" value="Sigma2 domain of RNA polymerase sigma factors"/>
    <property type="match status" value="1"/>
</dbReference>
<keyword evidence="2" id="KW-0805">Transcription regulation</keyword>
<comment type="caution">
    <text evidence="7">The sequence shown here is derived from an EMBL/GenBank/DDBJ whole genome shotgun (WGS) entry which is preliminary data.</text>
</comment>
<comment type="similarity">
    <text evidence="1">Belongs to the sigma-70 factor family. ECF subfamily.</text>
</comment>
<evidence type="ECO:0000259" key="6">
    <source>
        <dbReference type="Pfam" id="PF08281"/>
    </source>
</evidence>
<feature type="domain" description="RNA polymerase sigma factor 70 region 4 type 2" evidence="6">
    <location>
        <begin position="138"/>
        <end position="189"/>
    </location>
</feature>
<gene>
    <name evidence="7" type="ORF">DXZ20_03165</name>
</gene>
<evidence type="ECO:0000256" key="2">
    <source>
        <dbReference type="ARBA" id="ARBA00023015"/>
    </source>
</evidence>
<organism evidence="7 8">
    <name type="scientific">Adonisia turfae CCMR0081</name>
    <dbReference type="NCBI Taxonomy" id="2292702"/>
    <lineage>
        <taxon>Bacteria</taxon>
        <taxon>Bacillati</taxon>
        <taxon>Cyanobacteriota</taxon>
        <taxon>Adonisia</taxon>
        <taxon>Adonisia turfae</taxon>
    </lineage>
</organism>
<protein>
    <submittedName>
        <fullName evidence="7">Sigma-70 family RNA polymerase sigma factor</fullName>
    </submittedName>
</protein>
<dbReference type="EMBL" id="QXHD01000003">
    <property type="protein sequence ID" value="NEZ54708.1"/>
    <property type="molecule type" value="Genomic_DNA"/>
</dbReference>
<dbReference type="Gene3D" id="1.10.10.10">
    <property type="entry name" value="Winged helix-like DNA-binding domain superfamily/Winged helix DNA-binding domain"/>
    <property type="match status" value="1"/>
</dbReference>
<evidence type="ECO:0000256" key="4">
    <source>
        <dbReference type="ARBA" id="ARBA00023163"/>
    </source>
</evidence>
<dbReference type="Pfam" id="PF08281">
    <property type="entry name" value="Sigma70_r4_2"/>
    <property type="match status" value="1"/>
</dbReference>
<dbReference type="GO" id="GO:0006352">
    <property type="term" value="P:DNA-templated transcription initiation"/>
    <property type="evidence" value="ECO:0007669"/>
    <property type="project" value="InterPro"/>
</dbReference>
<evidence type="ECO:0000256" key="1">
    <source>
        <dbReference type="ARBA" id="ARBA00010641"/>
    </source>
</evidence>
<dbReference type="InterPro" id="IPR039425">
    <property type="entry name" value="RNA_pol_sigma-70-like"/>
</dbReference>
<keyword evidence="4" id="KW-0804">Transcription</keyword>
<reference evidence="7 8" key="1">
    <citation type="journal article" date="2020" name="Microb. Ecol.">
        <title>Ecogenomics of the Marine Benthic Filamentous Cyanobacterium Adonisia.</title>
        <authorList>
            <person name="Walter J.M."/>
            <person name="Coutinho F.H."/>
            <person name="Leomil L."/>
            <person name="Hargreaves P.I."/>
            <person name="Campeao M.E."/>
            <person name="Vieira V.V."/>
            <person name="Silva B.S."/>
            <person name="Fistarol G.O."/>
            <person name="Salomon P.S."/>
            <person name="Sawabe T."/>
            <person name="Mino S."/>
            <person name="Hosokawa M."/>
            <person name="Miyashita H."/>
            <person name="Maruyama F."/>
            <person name="van Verk M.C."/>
            <person name="Dutilh B.E."/>
            <person name="Thompson C.C."/>
            <person name="Thompson F.L."/>
        </authorList>
    </citation>
    <scope>NUCLEOTIDE SEQUENCE [LARGE SCALE GENOMIC DNA]</scope>
    <source>
        <strain evidence="7 8">CCMR0081</strain>
    </source>
</reference>
<dbReference type="RefSeq" id="WP_163665746.1">
    <property type="nucleotide sequence ID" value="NZ_QXHD01000003.1"/>
</dbReference>
<keyword evidence="8" id="KW-1185">Reference proteome</keyword>
<dbReference type="GO" id="GO:0003677">
    <property type="term" value="F:DNA binding"/>
    <property type="evidence" value="ECO:0007669"/>
    <property type="project" value="InterPro"/>
</dbReference>
<dbReference type="GO" id="GO:0016987">
    <property type="term" value="F:sigma factor activity"/>
    <property type="evidence" value="ECO:0007669"/>
    <property type="project" value="UniProtKB-KW"/>
</dbReference>
<dbReference type="SUPFAM" id="SSF88659">
    <property type="entry name" value="Sigma3 and sigma4 domains of RNA polymerase sigma factors"/>
    <property type="match status" value="1"/>
</dbReference>
<dbReference type="InterPro" id="IPR007627">
    <property type="entry name" value="RNA_pol_sigma70_r2"/>
</dbReference>
<dbReference type="InterPro" id="IPR036388">
    <property type="entry name" value="WH-like_DNA-bd_sf"/>
</dbReference>
<evidence type="ECO:0000313" key="7">
    <source>
        <dbReference type="EMBL" id="NEZ54708.1"/>
    </source>
</evidence>
<evidence type="ECO:0000313" key="8">
    <source>
        <dbReference type="Proteomes" id="UP000481033"/>
    </source>
</evidence>
<dbReference type="NCBIfam" id="TIGR02937">
    <property type="entry name" value="sigma70-ECF"/>
    <property type="match status" value="1"/>
</dbReference>
<dbReference type="Pfam" id="PF04542">
    <property type="entry name" value="Sigma70_r2"/>
    <property type="match status" value="1"/>
</dbReference>
<proteinExistence type="inferred from homology"/>
<dbReference type="Gene3D" id="1.10.1740.10">
    <property type="match status" value="1"/>
</dbReference>
<dbReference type="InterPro" id="IPR013324">
    <property type="entry name" value="RNA_pol_sigma_r3/r4-like"/>
</dbReference>